<feature type="coiled-coil region" evidence="1">
    <location>
        <begin position="152"/>
        <end position="179"/>
    </location>
</feature>
<reference evidence="3" key="1">
    <citation type="submission" date="2010-04" db="EMBL/GenBank/DDBJ databases">
        <authorList>
            <person name="Reid K.E."/>
            <person name="Liao N."/>
            <person name="Chan S."/>
            <person name="Docking R."/>
            <person name="Taylor G."/>
            <person name="Moore R."/>
            <person name="Mayo M."/>
            <person name="Munro S."/>
            <person name="King J."/>
            <person name="Yanchuk A."/>
            <person name="Holt R."/>
            <person name="Jones S."/>
            <person name="Marra M."/>
            <person name="Ritland C.E."/>
            <person name="Ritland K."/>
            <person name="Bohlmann J."/>
        </authorList>
    </citation>
    <scope>NUCLEOTIDE SEQUENCE</scope>
    <source>
        <tissue evidence="3">Bud</tissue>
    </source>
</reference>
<keyword evidence="1" id="KW-0175">Coiled coil</keyword>
<name>D5ACR0_PICSI</name>
<sequence>MDFGCSDPGAWRDALSSYDKHMESLNNPKLAELDKLYRTELPRSLHSRTPTAHITKNELNKVMEWKLTRGKWRPRLLSFVSSLDETSVKTASQKAFAALPDLKEAVNALSTLKGVGPATASAVLAAFDPHIAPFMSDEAMVAALGSSKEYTLKQYLVFAEKLQNKAKELNSKGQVKEGDNGFFTASDIERALWSAAAGAKNVVDMPDGKGRTNLKENGQRKRRKS</sequence>
<evidence type="ECO:0008006" key="4">
    <source>
        <dbReference type="Google" id="ProtNLM"/>
    </source>
</evidence>
<organism evidence="3">
    <name type="scientific">Picea sitchensis</name>
    <name type="common">Sitka spruce</name>
    <name type="synonym">Pinus sitchensis</name>
    <dbReference type="NCBI Taxonomy" id="3332"/>
    <lineage>
        <taxon>Eukaryota</taxon>
        <taxon>Viridiplantae</taxon>
        <taxon>Streptophyta</taxon>
        <taxon>Embryophyta</taxon>
        <taxon>Tracheophyta</taxon>
        <taxon>Spermatophyta</taxon>
        <taxon>Pinopsida</taxon>
        <taxon>Pinidae</taxon>
        <taxon>Conifers I</taxon>
        <taxon>Pinales</taxon>
        <taxon>Pinaceae</taxon>
        <taxon>Picea</taxon>
    </lineage>
</organism>
<evidence type="ECO:0000256" key="1">
    <source>
        <dbReference type="SAM" id="Coils"/>
    </source>
</evidence>
<dbReference type="PANTHER" id="PTHR21521:SF0">
    <property type="entry name" value="AMUN, ISOFORM A"/>
    <property type="match status" value="1"/>
</dbReference>
<dbReference type="PANTHER" id="PTHR21521">
    <property type="entry name" value="AMUN, ISOFORM A"/>
    <property type="match status" value="1"/>
</dbReference>
<evidence type="ECO:0000256" key="2">
    <source>
        <dbReference type="SAM" id="MobiDB-lite"/>
    </source>
</evidence>
<evidence type="ECO:0000313" key="3">
    <source>
        <dbReference type="EMBL" id="ADE77329.1"/>
    </source>
</evidence>
<feature type="compositionally biased region" description="Basic and acidic residues" evidence="2">
    <location>
        <begin position="206"/>
        <end position="219"/>
    </location>
</feature>
<dbReference type="EMBL" id="BT124049">
    <property type="protein sequence ID" value="ADE77329.1"/>
    <property type="molecule type" value="mRNA"/>
</dbReference>
<feature type="region of interest" description="Disordered" evidence="2">
    <location>
        <begin position="204"/>
        <end position="225"/>
    </location>
</feature>
<protein>
    <recommendedName>
        <fullName evidence="4">HhH-GPD domain-containing protein</fullName>
    </recommendedName>
</protein>
<dbReference type="AlphaFoldDB" id="D5ACR0"/>
<proteinExistence type="evidence at transcript level"/>
<accession>D5ACR0</accession>